<dbReference type="RefSeq" id="WP_164204272.1">
    <property type="nucleotide sequence ID" value="NZ_JAAGMP010000895.1"/>
</dbReference>
<comment type="caution">
    <text evidence="2">The sequence shown here is derived from an EMBL/GenBank/DDBJ whole genome shotgun (WGS) entry which is preliminary data.</text>
</comment>
<proteinExistence type="predicted"/>
<dbReference type="Proteomes" id="UP000469670">
    <property type="component" value="Unassembled WGS sequence"/>
</dbReference>
<accession>A0A7K3RZ54</accession>
<feature type="compositionally biased region" description="Basic and acidic residues" evidence="1">
    <location>
        <begin position="1"/>
        <end position="11"/>
    </location>
</feature>
<dbReference type="EMBL" id="JAAGMP010000895">
    <property type="protein sequence ID" value="NEC20515.1"/>
    <property type="molecule type" value="Genomic_DNA"/>
</dbReference>
<dbReference type="AlphaFoldDB" id="A0A7K3RZ54"/>
<protein>
    <submittedName>
        <fullName evidence="2">Uncharacterized protein</fullName>
    </submittedName>
</protein>
<reference evidence="2 3" key="1">
    <citation type="submission" date="2020-01" db="EMBL/GenBank/DDBJ databases">
        <title>Insect and environment-associated Actinomycetes.</title>
        <authorList>
            <person name="Currrie C."/>
            <person name="Chevrette M."/>
            <person name="Carlson C."/>
            <person name="Stubbendieck R."/>
            <person name="Wendt-Pienkowski E."/>
        </authorList>
    </citation>
    <scope>NUCLEOTIDE SEQUENCE [LARGE SCALE GENOMIC DNA]</scope>
    <source>
        <strain evidence="2 3">SID7590</strain>
    </source>
</reference>
<evidence type="ECO:0000313" key="3">
    <source>
        <dbReference type="Proteomes" id="UP000469670"/>
    </source>
</evidence>
<evidence type="ECO:0000313" key="2">
    <source>
        <dbReference type="EMBL" id="NEC20515.1"/>
    </source>
</evidence>
<gene>
    <name evidence="2" type="ORF">G3I50_20025</name>
</gene>
<evidence type="ECO:0000256" key="1">
    <source>
        <dbReference type="SAM" id="MobiDB-lite"/>
    </source>
</evidence>
<feature type="region of interest" description="Disordered" evidence="1">
    <location>
        <begin position="1"/>
        <end position="50"/>
    </location>
</feature>
<sequence>MSTDSTPREVEAPSPDTDTAHPGEPPDPAPPERPHEQGARPAPLSRLLFP</sequence>
<name>A0A7K3RZ54_9ACTN</name>
<organism evidence="2 3">
    <name type="scientific">Streptomyces parvus</name>
    <dbReference type="NCBI Taxonomy" id="66428"/>
    <lineage>
        <taxon>Bacteria</taxon>
        <taxon>Bacillati</taxon>
        <taxon>Actinomycetota</taxon>
        <taxon>Actinomycetes</taxon>
        <taxon>Kitasatosporales</taxon>
        <taxon>Streptomycetaceae</taxon>
        <taxon>Streptomyces</taxon>
    </lineage>
</organism>